<dbReference type="EMBL" id="LXQA010805813">
    <property type="protein sequence ID" value="MCI71876.1"/>
    <property type="molecule type" value="Genomic_DNA"/>
</dbReference>
<feature type="non-terminal residue" evidence="1">
    <location>
        <position position="1"/>
    </location>
</feature>
<evidence type="ECO:0000313" key="2">
    <source>
        <dbReference type="Proteomes" id="UP000265520"/>
    </source>
</evidence>
<comment type="caution">
    <text evidence="1">The sequence shown here is derived from an EMBL/GenBank/DDBJ whole genome shotgun (WGS) entry which is preliminary data.</text>
</comment>
<organism evidence="1 2">
    <name type="scientific">Trifolium medium</name>
    <dbReference type="NCBI Taxonomy" id="97028"/>
    <lineage>
        <taxon>Eukaryota</taxon>
        <taxon>Viridiplantae</taxon>
        <taxon>Streptophyta</taxon>
        <taxon>Embryophyta</taxon>
        <taxon>Tracheophyta</taxon>
        <taxon>Spermatophyta</taxon>
        <taxon>Magnoliopsida</taxon>
        <taxon>eudicotyledons</taxon>
        <taxon>Gunneridae</taxon>
        <taxon>Pentapetalae</taxon>
        <taxon>rosids</taxon>
        <taxon>fabids</taxon>
        <taxon>Fabales</taxon>
        <taxon>Fabaceae</taxon>
        <taxon>Papilionoideae</taxon>
        <taxon>50 kb inversion clade</taxon>
        <taxon>NPAAA clade</taxon>
        <taxon>Hologalegina</taxon>
        <taxon>IRL clade</taxon>
        <taxon>Trifolieae</taxon>
        <taxon>Trifolium</taxon>
    </lineage>
</organism>
<evidence type="ECO:0000313" key="1">
    <source>
        <dbReference type="EMBL" id="MCI71876.1"/>
    </source>
</evidence>
<dbReference type="Proteomes" id="UP000265520">
    <property type="component" value="Unassembled WGS sequence"/>
</dbReference>
<protein>
    <submittedName>
        <fullName evidence="1">Uncharacterized protein</fullName>
    </submittedName>
</protein>
<proteinExistence type="predicted"/>
<keyword evidence="2" id="KW-1185">Reference proteome</keyword>
<dbReference type="AlphaFoldDB" id="A0A392UHG2"/>
<accession>A0A392UHG2</accession>
<reference evidence="1 2" key="1">
    <citation type="journal article" date="2018" name="Front. Plant Sci.">
        <title>Red Clover (Trifolium pratense) and Zigzag Clover (T. medium) - A Picture of Genomic Similarities and Differences.</title>
        <authorList>
            <person name="Dluhosova J."/>
            <person name="Istvanek J."/>
            <person name="Nedelnik J."/>
            <person name="Repkova J."/>
        </authorList>
    </citation>
    <scope>NUCLEOTIDE SEQUENCE [LARGE SCALE GENOMIC DNA]</scope>
    <source>
        <strain evidence="2">cv. 10/8</strain>
        <tissue evidence="1">Leaf</tissue>
    </source>
</reference>
<sequence>GSEVHIEVLGESPRSVGNEIEVEFGVSSSD</sequence>
<name>A0A392UHG2_9FABA</name>